<dbReference type="InterPro" id="IPR036390">
    <property type="entry name" value="WH_DNA-bd_sf"/>
</dbReference>
<dbReference type="Gene3D" id="1.10.10.10">
    <property type="entry name" value="Winged helix-like DNA-binding domain superfamily/Winged helix DNA-binding domain"/>
    <property type="match status" value="1"/>
</dbReference>
<evidence type="ECO:0000313" key="7">
    <source>
        <dbReference type="Proteomes" id="UP000292781"/>
    </source>
</evidence>
<dbReference type="PROSITE" id="PS50931">
    <property type="entry name" value="HTH_LYSR"/>
    <property type="match status" value="1"/>
</dbReference>
<dbReference type="SUPFAM" id="SSF46785">
    <property type="entry name" value="Winged helix' DNA-binding domain"/>
    <property type="match status" value="1"/>
</dbReference>
<organism evidence="6 7">
    <name type="scientific">Siculibacillus lacustris</name>
    <dbReference type="NCBI Taxonomy" id="1549641"/>
    <lineage>
        <taxon>Bacteria</taxon>
        <taxon>Pseudomonadati</taxon>
        <taxon>Pseudomonadota</taxon>
        <taxon>Alphaproteobacteria</taxon>
        <taxon>Hyphomicrobiales</taxon>
        <taxon>Ancalomicrobiaceae</taxon>
        <taxon>Siculibacillus</taxon>
    </lineage>
</organism>
<evidence type="ECO:0000313" key="6">
    <source>
        <dbReference type="EMBL" id="TBW34862.1"/>
    </source>
</evidence>
<dbReference type="Proteomes" id="UP000292781">
    <property type="component" value="Unassembled WGS sequence"/>
</dbReference>
<dbReference type="PANTHER" id="PTHR30419">
    <property type="entry name" value="HTH-TYPE TRANSCRIPTIONAL REGULATOR YBHD"/>
    <property type="match status" value="1"/>
</dbReference>
<dbReference type="InterPro" id="IPR005119">
    <property type="entry name" value="LysR_subst-bd"/>
</dbReference>
<keyword evidence="4" id="KW-0804">Transcription</keyword>
<accession>A0A4Q9VIN3</accession>
<reference evidence="6 7" key="1">
    <citation type="submission" date="2019-02" db="EMBL/GenBank/DDBJ databases">
        <title>Siculibacillus lacustris gen. nov., sp. nov., a new rosette-forming bacterium isolated from a freshwater crater lake (Lake St. Ana, Romania).</title>
        <authorList>
            <person name="Felfoldi T."/>
            <person name="Marton Z."/>
            <person name="Szabo A."/>
            <person name="Mentes A."/>
            <person name="Boka K."/>
            <person name="Marialigeti K."/>
            <person name="Mathe I."/>
            <person name="Koncz M."/>
            <person name="Schumann P."/>
            <person name="Toth E."/>
        </authorList>
    </citation>
    <scope>NUCLEOTIDE SEQUENCE [LARGE SCALE GENOMIC DNA]</scope>
    <source>
        <strain evidence="6 7">SA-279</strain>
    </source>
</reference>
<dbReference type="AlphaFoldDB" id="A0A4Q9VIN3"/>
<dbReference type="PANTHER" id="PTHR30419:SF8">
    <property type="entry name" value="NITROGEN ASSIMILATION TRANSCRIPTIONAL ACTIVATOR-RELATED"/>
    <property type="match status" value="1"/>
</dbReference>
<dbReference type="GO" id="GO:0003677">
    <property type="term" value="F:DNA binding"/>
    <property type="evidence" value="ECO:0007669"/>
    <property type="project" value="UniProtKB-KW"/>
</dbReference>
<dbReference type="Gene3D" id="3.40.190.290">
    <property type="match status" value="1"/>
</dbReference>
<keyword evidence="2" id="KW-0805">Transcription regulation</keyword>
<dbReference type="GO" id="GO:0003700">
    <property type="term" value="F:DNA-binding transcription factor activity"/>
    <property type="evidence" value="ECO:0007669"/>
    <property type="project" value="InterPro"/>
</dbReference>
<dbReference type="InterPro" id="IPR050950">
    <property type="entry name" value="HTH-type_LysR_regulators"/>
</dbReference>
<feature type="domain" description="HTH lysR-type" evidence="5">
    <location>
        <begin position="5"/>
        <end position="62"/>
    </location>
</feature>
<evidence type="ECO:0000256" key="4">
    <source>
        <dbReference type="ARBA" id="ARBA00023163"/>
    </source>
</evidence>
<name>A0A4Q9VIN3_9HYPH</name>
<evidence type="ECO:0000256" key="3">
    <source>
        <dbReference type="ARBA" id="ARBA00023125"/>
    </source>
</evidence>
<sequence>MRINVTPQQLAAFLEVAETASFSEAASRLSLSQPALSRTIRVIEETLGARLFDRDTRNVALTPAGHELAPIAARIVREFDSSFSELARFVTGRSGRVVIATLPSMAAVLLPGAIARFRETRPDVDFQILDAHSGAVQDAVADGRAEIGLTARPSPDRQLAYHPLMTDEFGLVCRRDDPLAAEAEVSWRVFADRPFIAMSPGSSVRAITDSAFLQHAVPVATLFECGFLATARALVDARLGITALPGLTVPLMAETGLVWRPLVDPVYRRSLGVVRRIGATLAPATLDFIADLRGEVHRRSIDVRLAGAIRSEGEAVVA</sequence>
<dbReference type="Pfam" id="PF00126">
    <property type="entry name" value="HTH_1"/>
    <property type="match status" value="1"/>
</dbReference>
<dbReference type="InterPro" id="IPR000847">
    <property type="entry name" value="LysR_HTH_N"/>
</dbReference>
<proteinExistence type="inferred from homology"/>
<dbReference type="Pfam" id="PF03466">
    <property type="entry name" value="LysR_substrate"/>
    <property type="match status" value="1"/>
</dbReference>
<gene>
    <name evidence="6" type="ORF">EYW49_17330</name>
</gene>
<evidence type="ECO:0000256" key="1">
    <source>
        <dbReference type="ARBA" id="ARBA00009437"/>
    </source>
</evidence>
<comment type="similarity">
    <text evidence="1">Belongs to the LysR transcriptional regulatory family.</text>
</comment>
<dbReference type="GO" id="GO:0005829">
    <property type="term" value="C:cytosol"/>
    <property type="evidence" value="ECO:0007669"/>
    <property type="project" value="TreeGrafter"/>
</dbReference>
<comment type="caution">
    <text evidence="6">The sequence shown here is derived from an EMBL/GenBank/DDBJ whole genome shotgun (WGS) entry which is preliminary data.</text>
</comment>
<evidence type="ECO:0000259" key="5">
    <source>
        <dbReference type="PROSITE" id="PS50931"/>
    </source>
</evidence>
<dbReference type="InterPro" id="IPR036388">
    <property type="entry name" value="WH-like_DNA-bd_sf"/>
</dbReference>
<dbReference type="FunFam" id="1.10.10.10:FF:000001">
    <property type="entry name" value="LysR family transcriptional regulator"/>
    <property type="match status" value="1"/>
</dbReference>
<protein>
    <submittedName>
        <fullName evidence="6">LysR family transcriptional regulator</fullName>
    </submittedName>
</protein>
<dbReference type="RefSeq" id="WP_131310888.1">
    <property type="nucleotide sequence ID" value="NZ_SJFN01000030.1"/>
</dbReference>
<dbReference type="SUPFAM" id="SSF53850">
    <property type="entry name" value="Periplasmic binding protein-like II"/>
    <property type="match status" value="1"/>
</dbReference>
<evidence type="ECO:0000256" key="2">
    <source>
        <dbReference type="ARBA" id="ARBA00023015"/>
    </source>
</evidence>
<dbReference type="CDD" id="cd08440">
    <property type="entry name" value="PBP2_LTTR_like_4"/>
    <property type="match status" value="1"/>
</dbReference>
<dbReference type="EMBL" id="SJFN01000030">
    <property type="protein sequence ID" value="TBW34862.1"/>
    <property type="molecule type" value="Genomic_DNA"/>
</dbReference>
<dbReference type="PRINTS" id="PR00039">
    <property type="entry name" value="HTHLYSR"/>
</dbReference>
<keyword evidence="7" id="KW-1185">Reference proteome</keyword>
<keyword evidence="3" id="KW-0238">DNA-binding</keyword>
<dbReference type="OrthoDB" id="8437302at2"/>